<feature type="transmembrane region" description="Helical" evidence="1">
    <location>
        <begin position="61"/>
        <end position="79"/>
    </location>
</feature>
<evidence type="ECO:0000313" key="2">
    <source>
        <dbReference type="EMBL" id="MDQ0228977.1"/>
    </source>
</evidence>
<dbReference type="EMBL" id="JAUSUD010000001">
    <property type="protein sequence ID" value="MDQ0228977.1"/>
    <property type="molecule type" value="Genomic_DNA"/>
</dbReference>
<keyword evidence="1" id="KW-0812">Transmembrane</keyword>
<accession>A0ABT9Z9Q9</accession>
<evidence type="ECO:0000313" key="3">
    <source>
        <dbReference type="Proteomes" id="UP001234495"/>
    </source>
</evidence>
<comment type="caution">
    <text evidence="2">The sequence shown here is derived from an EMBL/GenBank/DDBJ whole genome shotgun (WGS) entry which is preliminary data.</text>
</comment>
<dbReference type="RefSeq" id="WP_307335897.1">
    <property type="nucleotide sequence ID" value="NZ_JAUSUD010000001.1"/>
</dbReference>
<gene>
    <name evidence="2" type="ORF">J2S19_000227</name>
</gene>
<dbReference type="InterPro" id="IPR020205">
    <property type="entry name" value="Uncharacterised_YwnF_TM"/>
</dbReference>
<name>A0ABT9Z9Q9_9BACI</name>
<protein>
    <submittedName>
        <fullName evidence="2">C-di-AMP phosphodiesterase-like protein</fullName>
    </submittedName>
</protein>
<dbReference type="Proteomes" id="UP001234495">
    <property type="component" value="Unassembled WGS sequence"/>
</dbReference>
<keyword evidence="1" id="KW-1133">Transmembrane helix</keyword>
<organism evidence="2 3">
    <name type="scientific">Metabacillus malikii</name>
    <dbReference type="NCBI Taxonomy" id="1504265"/>
    <lineage>
        <taxon>Bacteria</taxon>
        <taxon>Bacillati</taxon>
        <taxon>Bacillota</taxon>
        <taxon>Bacilli</taxon>
        <taxon>Bacillales</taxon>
        <taxon>Bacillaceae</taxon>
        <taxon>Metabacillus</taxon>
    </lineage>
</organism>
<proteinExistence type="predicted"/>
<keyword evidence="1" id="KW-0472">Membrane</keyword>
<evidence type="ECO:0000256" key="1">
    <source>
        <dbReference type="SAM" id="Phobius"/>
    </source>
</evidence>
<sequence>MKVLNQDMPFFVKKELENIFEILAPIMRKVMTYRFISLPLIVISLMNLFFVVSTISINRETAPVIIIYALLGAVGMALAKEAKHKQKEFQHQSVRYITERIKNSPLDSEQLKLNYIEMVNKNPIQAINYFVEFLQKENKIKYND</sequence>
<reference evidence="2 3" key="1">
    <citation type="submission" date="2023-07" db="EMBL/GenBank/DDBJ databases">
        <title>Genomic Encyclopedia of Type Strains, Phase IV (KMG-IV): sequencing the most valuable type-strain genomes for metagenomic binning, comparative biology and taxonomic classification.</title>
        <authorList>
            <person name="Goeker M."/>
        </authorList>
    </citation>
    <scope>NUCLEOTIDE SEQUENCE [LARGE SCALE GENOMIC DNA]</scope>
    <source>
        <strain evidence="2 3">DSM 29005</strain>
    </source>
</reference>
<feature type="transmembrane region" description="Helical" evidence="1">
    <location>
        <begin position="35"/>
        <end position="55"/>
    </location>
</feature>
<dbReference type="Pfam" id="PF17370">
    <property type="entry name" value="DUF5392"/>
    <property type="match status" value="1"/>
</dbReference>
<keyword evidence="3" id="KW-1185">Reference proteome</keyword>